<dbReference type="InterPro" id="IPR030678">
    <property type="entry name" value="Peptide/Ni-bd"/>
</dbReference>
<dbReference type="Proteomes" id="UP000708298">
    <property type="component" value="Unassembled WGS sequence"/>
</dbReference>
<feature type="domain" description="Solute-binding protein family 5" evidence="3">
    <location>
        <begin position="90"/>
        <end position="435"/>
    </location>
</feature>
<dbReference type="InterPro" id="IPR000914">
    <property type="entry name" value="SBP_5_dom"/>
</dbReference>
<dbReference type="PIRSF" id="PIRSF002741">
    <property type="entry name" value="MppA"/>
    <property type="match status" value="1"/>
</dbReference>
<sequence length="519" mass="56987">MSKPQSMIDRRQFLGATAMIGAAAGLSSLPLIGQARAADMPVSGGHLRLGMGGGSTTDSLDPTTYLQWVPVNLGYQIMNGLIEIDEHNKATPELLMNWESKPGAAEWVFDVRKDITFSNGKTLDADDIIYSINLHRGKSASPAKPFLAAITDIKKLSANQIGITMSAGNADLPFLLSDYHILVVPNGFTDWKNPIGTAGYVLEHYEAGVRCITKKTRPYWKTGCGNVDSIETLVINDVSARTAALLSGQVDAINRLDARTVDLLKKRPKVHVVQSAAGQHGVFVMNCTDAPFKDNNVRMALKYAINRQQIVDTVLRGYGRVGNDQPIPVTNEFYDASIPQHTYDPDKAKYYLKQAGQSALSVDLNVSDVAFTGATDSAQLFQQSAAASGITVNIKQQPADGYWDNIWMKQPFCASYWGGRPTADQMLTIAYKSDAPWNDTFWKNADFDKLLLEARVELDHSKRAEMYGQMQSMISSTGGALIPMFIDYLEAGSNKVHGQKPNPMFDFMGQRIGEKVWLS</sequence>
<evidence type="ECO:0000256" key="2">
    <source>
        <dbReference type="ARBA" id="ARBA00005695"/>
    </source>
</evidence>
<comment type="subcellular location">
    <subcellularLocation>
        <location evidence="1">Periplasm</location>
    </subcellularLocation>
</comment>
<keyword evidence="5" id="KW-1185">Reference proteome</keyword>
<evidence type="ECO:0000259" key="3">
    <source>
        <dbReference type="Pfam" id="PF00496"/>
    </source>
</evidence>
<dbReference type="PANTHER" id="PTHR30290">
    <property type="entry name" value="PERIPLASMIC BINDING COMPONENT OF ABC TRANSPORTER"/>
    <property type="match status" value="1"/>
</dbReference>
<reference evidence="4" key="1">
    <citation type="journal article" date="2021" name="Microorganisms">
        <title>Acidisoma silvae sp. nov. and Acidisomacellulosilytica sp. nov., Two Acidophilic Bacteria Isolated from Decaying Wood, Hydrolyzing Cellulose and Producing Poly-3-hydroxybutyrate.</title>
        <authorList>
            <person name="Mieszkin S."/>
            <person name="Pouder E."/>
            <person name="Uroz S."/>
            <person name="Simon-Colin C."/>
            <person name="Alain K."/>
        </authorList>
    </citation>
    <scope>NUCLEOTIDE SEQUENCE</scope>
    <source>
        <strain evidence="4">HW T2.11</strain>
    </source>
</reference>
<dbReference type="PROSITE" id="PS51318">
    <property type="entry name" value="TAT"/>
    <property type="match status" value="1"/>
</dbReference>
<dbReference type="InterPro" id="IPR019546">
    <property type="entry name" value="TAT_signal_bac_arc"/>
</dbReference>
<dbReference type="NCBIfam" id="TIGR01409">
    <property type="entry name" value="TAT_signal_seq"/>
    <property type="match status" value="1"/>
</dbReference>
<proteinExistence type="inferred from homology"/>
<dbReference type="Gene3D" id="3.90.76.10">
    <property type="entry name" value="Dipeptide-binding Protein, Domain 1"/>
    <property type="match status" value="1"/>
</dbReference>
<dbReference type="GO" id="GO:0030288">
    <property type="term" value="C:outer membrane-bounded periplasmic space"/>
    <property type="evidence" value="ECO:0007669"/>
    <property type="project" value="UniProtKB-ARBA"/>
</dbReference>
<dbReference type="GO" id="GO:0043190">
    <property type="term" value="C:ATP-binding cassette (ABC) transporter complex"/>
    <property type="evidence" value="ECO:0007669"/>
    <property type="project" value="InterPro"/>
</dbReference>
<name>A0A963YTK5_9PROT</name>
<protein>
    <submittedName>
        <fullName evidence="4">Twin-arginine translocation signal domain-containing protein</fullName>
    </submittedName>
</protein>
<comment type="caution">
    <text evidence="4">The sequence shown here is derived from an EMBL/GenBank/DDBJ whole genome shotgun (WGS) entry which is preliminary data.</text>
</comment>
<evidence type="ECO:0000313" key="5">
    <source>
        <dbReference type="Proteomes" id="UP000708298"/>
    </source>
</evidence>
<gene>
    <name evidence="4" type="ORF">ASILVAE211_14055</name>
</gene>
<dbReference type="Gene3D" id="3.40.190.10">
    <property type="entry name" value="Periplasmic binding protein-like II"/>
    <property type="match status" value="1"/>
</dbReference>
<reference evidence="4" key="2">
    <citation type="submission" date="2021-01" db="EMBL/GenBank/DDBJ databases">
        <authorList>
            <person name="Mieszkin S."/>
            <person name="Pouder E."/>
            <person name="Alain K."/>
        </authorList>
    </citation>
    <scope>NUCLEOTIDE SEQUENCE</scope>
    <source>
        <strain evidence="4">HW T2.11</strain>
    </source>
</reference>
<dbReference type="SUPFAM" id="SSF53850">
    <property type="entry name" value="Periplasmic binding protein-like II"/>
    <property type="match status" value="1"/>
</dbReference>
<dbReference type="GO" id="GO:1904680">
    <property type="term" value="F:peptide transmembrane transporter activity"/>
    <property type="evidence" value="ECO:0007669"/>
    <property type="project" value="TreeGrafter"/>
</dbReference>
<organism evidence="4 5">
    <name type="scientific">Acidisoma silvae</name>
    <dbReference type="NCBI Taxonomy" id="2802396"/>
    <lineage>
        <taxon>Bacteria</taxon>
        <taxon>Pseudomonadati</taxon>
        <taxon>Pseudomonadota</taxon>
        <taxon>Alphaproteobacteria</taxon>
        <taxon>Acetobacterales</taxon>
        <taxon>Acidocellaceae</taxon>
        <taxon>Acidisoma</taxon>
    </lineage>
</organism>
<dbReference type="CDD" id="cd08503">
    <property type="entry name" value="PBP2_NikA_DppA_OppA_like_17"/>
    <property type="match status" value="1"/>
</dbReference>
<dbReference type="EMBL" id="JAESVB010000005">
    <property type="protein sequence ID" value="MCB8876312.1"/>
    <property type="molecule type" value="Genomic_DNA"/>
</dbReference>
<comment type="similarity">
    <text evidence="2">Belongs to the bacterial solute-binding protein 5 family.</text>
</comment>
<dbReference type="AlphaFoldDB" id="A0A963YTK5"/>
<dbReference type="Gene3D" id="3.10.105.10">
    <property type="entry name" value="Dipeptide-binding Protein, Domain 3"/>
    <property type="match status" value="1"/>
</dbReference>
<dbReference type="InterPro" id="IPR039424">
    <property type="entry name" value="SBP_5"/>
</dbReference>
<dbReference type="GO" id="GO:0015833">
    <property type="term" value="P:peptide transport"/>
    <property type="evidence" value="ECO:0007669"/>
    <property type="project" value="TreeGrafter"/>
</dbReference>
<dbReference type="RefSeq" id="WP_227321962.1">
    <property type="nucleotide sequence ID" value="NZ_JAESVB010000005.1"/>
</dbReference>
<evidence type="ECO:0000313" key="4">
    <source>
        <dbReference type="EMBL" id="MCB8876312.1"/>
    </source>
</evidence>
<dbReference type="InterPro" id="IPR006311">
    <property type="entry name" value="TAT_signal"/>
</dbReference>
<dbReference type="Pfam" id="PF00496">
    <property type="entry name" value="SBP_bac_5"/>
    <property type="match status" value="1"/>
</dbReference>
<evidence type="ECO:0000256" key="1">
    <source>
        <dbReference type="ARBA" id="ARBA00004418"/>
    </source>
</evidence>
<accession>A0A963YTK5</accession>